<sequence>MDFSSISKKPYIITVACTKGGSAKSTNAANIWGRSALTTV</sequence>
<evidence type="ECO:0000313" key="2">
    <source>
        <dbReference type="Proteomes" id="UP000249936"/>
    </source>
</evidence>
<dbReference type="Proteomes" id="UP000249936">
    <property type="component" value="Unassembled WGS sequence"/>
</dbReference>
<dbReference type="EMBL" id="UASK01000004">
    <property type="protein sequence ID" value="SPX41063.1"/>
    <property type="molecule type" value="Genomic_DNA"/>
</dbReference>
<reference evidence="1 2" key="1">
    <citation type="submission" date="2018-06" db="EMBL/GenBank/DDBJ databases">
        <authorList>
            <consortium name="Pathogen Informatics"/>
            <person name="Doyle S."/>
        </authorList>
    </citation>
    <scope>NUCLEOTIDE SEQUENCE [LARGE SCALE GENOMIC DNA]</scope>
    <source>
        <strain evidence="1 2">NCTC11872</strain>
    </source>
</reference>
<evidence type="ECO:0000313" key="1">
    <source>
        <dbReference type="EMBL" id="SPX41063.1"/>
    </source>
</evidence>
<proteinExistence type="predicted"/>
<accession>A0A2X1PVF6</accession>
<name>A0A2X1PVF6_HAEIF</name>
<gene>
    <name evidence="1" type="ORF">NCTC11872_00657</name>
</gene>
<dbReference type="AlphaFoldDB" id="A0A2X1PVF6"/>
<protein>
    <submittedName>
        <fullName evidence="1">Atpase involved in chromosome partitioning</fullName>
    </submittedName>
</protein>
<organism evidence="1 2">
    <name type="scientific">Haemophilus influenzae</name>
    <dbReference type="NCBI Taxonomy" id="727"/>
    <lineage>
        <taxon>Bacteria</taxon>
        <taxon>Pseudomonadati</taxon>
        <taxon>Pseudomonadota</taxon>
        <taxon>Gammaproteobacteria</taxon>
        <taxon>Pasteurellales</taxon>
        <taxon>Pasteurellaceae</taxon>
        <taxon>Haemophilus</taxon>
    </lineage>
</organism>